<accession>A0A096AWG1</accession>
<comment type="similarity">
    <text evidence="1">Belongs to the UDP-N-acetylglucosamine 2-epimerase family.</text>
</comment>
<dbReference type="SUPFAM" id="SSF53756">
    <property type="entry name" value="UDP-Glycosyltransferase/glycogen phosphorylase"/>
    <property type="match status" value="1"/>
</dbReference>
<dbReference type="GO" id="GO:0016853">
    <property type="term" value="F:isomerase activity"/>
    <property type="evidence" value="ECO:0007669"/>
    <property type="project" value="UniProtKB-KW"/>
</dbReference>
<dbReference type="RefSeq" id="WP_008449888.1">
    <property type="nucleotide sequence ID" value="NZ_JRNU01000052.1"/>
</dbReference>
<dbReference type="EMBL" id="JRNU01000052">
    <property type="protein sequence ID" value="KGF51071.1"/>
    <property type="molecule type" value="Genomic_DNA"/>
</dbReference>
<comment type="caution">
    <text evidence="3">The sequence shown here is derived from an EMBL/GenBank/DDBJ whole genome shotgun (WGS) entry which is preliminary data.</text>
</comment>
<evidence type="ECO:0000313" key="4">
    <source>
        <dbReference type="Proteomes" id="UP000029614"/>
    </source>
</evidence>
<sequence length="371" mass="40853">MNRKSLKICIFCGARPNFMKVAPIIKAISKQECITYTLVYAGGKDDPTIEDKLFEDLQIMPPTEYLGADSANLNELTGQVMSMFELYLQTHPTDVVIVVDDLASTMAAAIVTKKQALTLVHIAAGTRSFDITMPKEINRLVIDGLSDILFTAGVSNNSIANKEGAELSKVYMVGNILIDNIRNNRKLMANINLSSIKELANIDIKQGKYLLFTINRKKLLNEEAELYRLLKSLIESSQSVPIIAPLRPSATAIVKEIALKNNIDISNFHIIPPLGFLEFSYISAHAMGVVTDSGNVAEEATFNGVPCITLNSYTEHIETVTVGSNVLVGENPDTLSIMVKKIVNGKWKKSGIPDRWDGRSAERIVQILLEL</sequence>
<dbReference type="InterPro" id="IPR003331">
    <property type="entry name" value="UDP_GlcNAc_Epimerase_2_dom"/>
</dbReference>
<evidence type="ECO:0000259" key="2">
    <source>
        <dbReference type="Pfam" id="PF02350"/>
    </source>
</evidence>
<dbReference type="PANTHER" id="PTHR43174">
    <property type="entry name" value="UDP-N-ACETYLGLUCOSAMINE 2-EPIMERASE"/>
    <property type="match status" value="1"/>
</dbReference>
<proteinExistence type="inferred from homology"/>
<keyword evidence="1" id="KW-0413">Isomerase</keyword>
<evidence type="ECO:0000256" key="1">
    <source>
        <dbReference type="RuleBase" id="RU003513"/>
    </source>
</evidence>
<name>A0A096AWG1_9BACT</name>
<dbReference type="AlphaFoldDB" id="A0A096AWG1"/>
<dbReference type="InterPro" id="IPR029767">
    <property type="entry name" value="WecB-like"/>
</dbReference>
<dbReference type="OrthoDB" id="9803238at2"/>
<dbReference type="Proteomes" id="UP000029614">
    <property type="component" value="Unassembled WGS sequence"/>
</dbReference>
<gene>
    <name evidence="3" type="ORF">HMPREF9302_08795</name>
</gene>
<organism evidence="3 4">
    <name type="scientific">Prevotella amnii DNF00058</name>
    <dbReference type="NCBI Taxonomy" id="1401066"/>
    <lineage>
        <taxon>Bacteria</taxon>
        <taxon>Pseudomonadati</taxon>
        <taxon>Bacteroidota</taxon>
        <taxon>Bacteroidia</taxon>
        <taxon>Bacteroidales</taxon>
        <taxon>Prevotellaceae</taxon>
        <taxon>Prevotella</taxon>
    </lineage>
</organism>
<dbReference type="Gene3D" id="3.40.50.2000">
    <property type="entry name" value="Glycogen Phosphorylase B"/>
    <property type="match status" value="2"/>
</dbReference>
<feature type="domain" description="UDP-N-acetylglucosamine 2-epimerase" evidence="2">
    <location>
        <begin position="26"/>
        <end position="368"/>
    </location>
</feature>
<dbReference type="Pfam" id="PF02350">
    <property type="entry name" value="Epimerase_2"/>
    <property type="match status" value="1"/>
</dbReference>
<evidence type="ECO:0000313" key="3">
    <source>
        <dbReference type="EMBL" id="KGF51071.1"/>
    </source>
</evidence>
<keyword evidence="4" id="KW-1185">Reference proteome</keyword>
<reference evidence="3 4" key="1">
    <citation type="submission" date="2014-07" db="EMBL/GenBank/DDBJ databases">
        <authorList>
            <person name="McCorrison J."/>
            <person name="Sanka R."/>
            <person name="Torralba M."/>
            <person name="Gillis M."/>
            <person name="Haft D.H."/>
            <person name="Methe B."/>
            <person name="Sutton G."/>
            <person name="Nelson K.E."/>
        </authorList>
    </citation>
    <scope>NUCLEOTIDE SEQUENCE [LARGE SCALE GENOMIC DNA]</scope>
    <source>
        <strain evidence="3 4">DNF00058</strain>
    </source>
</reference>
<dbReference type="PANTHER" id="PTHR43174:SF1">
    <property type="entry name" value="UDP-N-ACETYLGLUCOSAMINE 2-EPIMERASE"/>
    <property type="match status" value="1"/>
</dbReference>
<protein>
    <submittedName>
        <fullName evidence="3">UDP-N-acetylglucosamine 2-epimerase</fullName>
    </submittedName>
</protein>